<comment type="caution">
    <text evidence="2">The sequence shown here is derived from an EMBL/GenBank/DDBJ whole genome shotgun (WGS) entry which is preliminary data.</text>
</comment>
<dbReference type="RefSeq" id="WP_025221499.1">
    <property type="nucleotide sequence ID" value="NZ_AVQC01000003.1"/>
</dbReference>
<dbReference type="Gene3D" id="1.10.10.10">
    <property type="entry name" value="Winged helix-like DNA-binding domain superfamily/Winged helix DNA-binding domain"/>
    <property type="match status" value="1"/>
</dbReference>
<dbReference type="Proteomes" id="UP000036802">
    <property type="component" value="Unassembled WGS sequence"/>
</dbReference>
<proteinExistence type="inferred from homology"/>
<organism evidence="2 3">
    <name type="scientific">Bifidobacterium breve MCC 1114</name>
    <dbReference type="NCBI Taxonomy" id="1365964"/>
    <lineage>
        <taxon>Bacteria</taxon>
        <taxon>Bacillati</taxon>
        <taxon>Actinomycetota</taxon>
        <taxon>Actinomycetes</taxon>
        <taxon>Bifidobacteriales</taxon>
        <taxon>Bifidobacteriaceae</taxon>
        <taxon>Bifidobacterium</taxon>
    </lineage>
</organism>
<dbReference type="InterPro" id="IPR049874">
    <property type="entry name" value="ROK_cs"/>
</dbReference>
<dbReference type="AlphaFoldDB" id="A0A0L7D435"/>
<dbReference type="InterPro" id="IPR036390">
    <property type="entry name" value="WH_DNA-bd_sf"/>
</dbReference>
<dbReference type="SUPFAM" id="SSF46785">
    <property type="entry name" value="Winged helix' DNA-binding domain"/>
    <property type="match status" value="1"/>
</dbReference>
<gene>
    <name evidence="2" type="ORF">BBM1114_00605</name>
</gene>
<dbReference type="Pfam" id="PF00480">
    <property type="entry name" value="ROK"/>
    <property type="match status" value="1"/>
</dbReference>
<name>A0A0L7D435_BIFBR</name>
<dbReference type="PROSITE" id="PS01125">
    <property type="entry name" value="ROK"/>
    <property type="match status" value="1"/>
</dbReference>
<reference evidence="2 3" key="1">
    <citation type="journal article" date="2015" name="Int J Genomics">
        <title>Comparative Genomics Revealed Genetic Diversity and Species/Strain-Level Differences in Carbohydrate Metabolism of Three Probiotic Bifidobacterial Species.</title>
        <authorList>
            <person name="Odamaki T."/>
            <person name="Horigome A."/>
            <person name="Sugahara H."/>
            <person name="Hashikura N."/>
            <person name="Minami J."/>
            <person name="Xiao J.Z."/>
            <person name="Abe F."/>
        </authorList>
    </citation>
    <scope>NUCLEOTIDE SEQUENCE [LARGE SCALE GENOMIC DNA]</scope>
    <source>
        <strain evidence="2 3">MCC 1114</strain>
    </source>
</reference>
<dbReference type="Gene3D" id="3.30.420.40">
    <property type="match status" value="2"/>
</dbReference>
<dbReference type="InterPro" id="IPR036388">
    <property type="entry name" value="WH-like_DNA-bd_sf"/>
</dbReference>
<dbReference type="InterPro" id="IPR043129">
    <property type="entry name" value="ATPase_NBD"/>
</dbReference>
<evidence type="ECO:0000313" key="3">
    <source>
        <dbReference type="Proteomes" id="UP000036802"/>
    </source>
</evidence>
<dbReference type="EMBL" id="AVQC01000003">
    <property type="protein sequence ID" value="KOA66651.1"/>
    <property type="molecule type" value="Genomic_DNA"/>
</dbReference>
<dbReference type="InterPro" id="IPR000600">
    <property type="entry name" value="ROK"/>
</dbReference>
<dbReference type="PATRIC" id="fig|1365964.3.peg.125"/>
<dbReference type="PANTHER" id="PTHR18964">
    <property type="entry name" value="ROK (REPRESSOR, ORF, KINASE) FAMILY"/>
    <property type="match status" value="1"/>
</dbReference>
<sequence length="394" mass="42479">MLHFASERPISEASLTNIATKTVPSDIRANNTMAVFNLLFPATHMSRVELRRHIGLSRMAISKVTEEMTDHRIIRETGIDNRTGRGKRSTVLAIDTAYWRVIAIDLTQSFVIRGALVDLCGRIVQRVESTVETTSAITIDDVIALIRRLRSISDLPTLGVGVALPGIVDSEGTVLNAVHLGWSHLPLRARLEEALGLPVSVNNSTRMALIAERFFGEGSPNSLLVRIGQGVGAALCVNDEVVDGQAFTAGEIGHITIDPSGPVCACGRPGCLETFLSSSRLHAMIAENPQRRTQILSEAGQTLGRVLAIPAGLLDLDNIAVYGPPEIVSEAFLGSMNEELSASISFGNRTAPRLYRCQQGEDLVLRGQAVVVIRTCVPTIRESDAGPAKEEDHP</sequence>
<evidence type="ECO:0000313" key="2">
    <source>
        <dbReference type="EMBL" id="KOA66651.1"/>
    </source>
</evidence>
<evidence type="ECO:0000256" key="1">
    <source>
        <dbReference type="ARBA" id="ARBA00006479"/>
    </source>
</evidence>
<accession>A0A0L7D435</accession>
<protein>
    <submittedName>
        <fullName evidence="2">NagC family transcriptional regulator</fullName>
    </submittedName>
</protein>
<dbReference type="PANTHER" id="PTHR18964:SF149">
    <property type="entry name" value="BIFUNCTIONAL UDP-N-ACETYLGLUCOSAMINE 2-EPIMERASE_N-ACETYLMANNOSAMINE KINASE"/>
    <property type="match status" value="1"/>
</dbReference>
<dbReference type="SUPFAM" id="SSF53067">
    <property type="entry name" value="Actin-like ATPase domain"/>
    <property type="match status" value="1"/>
</dbReference>
<comment type="similarity">
    <text evidence="1">Belongs to the ROK (NagC/XylR) family.</text>
</comment>